<dbReference type="SUPFAM" id="SSF53474">
    <property type="entry name" value="alpha/beta-Hydrolases"/>
    <property type="match status" value="1"/>
</dbReference>
<dbReference type="AlphaFoldDB" id="A0A6A6U1S4"/>
<evidence type="ECO:0000259" key="2">
    <source>
        <dbReference type="Pfam" id="PF09994"/>
    </source>
</evidence>
<dbReference type="Proteomes" id="UP000799302">
    <property type="component" value="Unassembled WGS sequence"/>
</dbReference>
<feature type="domain" description="T6SS Phospholipase effector Tle1-like catalytic" evidence="2">
    <location>
        <begin position="53"/>
        <end position="337"/>
    </location>
</feature>
<name>A0A6A6U1S4_9PEZI</name>
<dbReference type="OrthoDB" id="3057168at2759"/>
<dbReference type="PANTHER" id="PTHR33840">
    <property type="match status" value="1"/>
</dbReference>
<dbReference type="InterPro" id="IPR029058">
    <property type="entry name" value="AB_hydrolase_fold"/>
</dbReference>
<organism evidence="3 4">
    <name type="scientific">Microthyrium microscopicum</name>
    <dbReference type="NCBI Taxonomy" id="703497"/>
    <lineage>
        <taxon>Eukaryota</taxon>
        <taxon>Fungi</taxon>
        <taxon>Dikarya</taxon>
        <taxon>Ascomycota</taxon>
        <taxon>Pezizomycotina</taxon>
        <taxon>Dothideomycetes</taxon>
        <taxon>Dothideomycetes incertae sedis</taxon>
        <taxon>Microthyriales</taxon>
        <taxon>Microthyriaceae</taxon>
        <taxon>Microthyrium</taxon>
    </lineage>
</organism>
<dbReference type="Pfam" id="PF09994">
    <property type="entry name" value="T6SS_Tle1-like_cat"/>
    <property type="match status" value="1"/>
</dbReference>
<evidence type="ECO:0000313" key="4">
    <source>
        <dbReference type="Proteomes" id="UP000799302"/>
    </source>
</evidence>
<evidence type="ECO:0000256" key="1">
    <source>
        <dbReference type="SAM" id="MobiDB-lite"/>
    </source>
</evidence>
<reference evidence="3" key="1">
    <citation type="journal article" date="2020" name="Stud. Mycol.">
        <title>101 Dothideomycetes genomes: a test case for predicting lifestyles and emergence of pathogens.</title>
        <authorList>
            <person name="Haridas S."/>
            <person name="Albert R."/>
            <person name="Binder M."/>
            <person name="Bloem J."/>
            <person name="Labutti K."/>
            <person name="Salamov A."/>
            <person name="Andreopoulos B."/>
            <person name="Baker S."/>
            <person name="Barry K."/>
            <person name="Bills G."/>
            <person name="Bluhm B."/>
            <person name="Cannon C."/>
            <person name="Castanera R."/>
            <person name="Culley D."/>
            <person name="Daum C."/>
            <person name="Ezra D."/>
            <person name="Gonzalez J."/>
            <person name="Henrissat B."/>
            <person name="Kuo A."/>
            <person name="Liang C."/>
            <person name="Lipzen A."/>
            <person name="Lutzoni F."/>
            <person name="Magnuson J."/>
            <person name="Mondo S."/>
            <person name="Nolan M."/>
            <person name="Ohm R."/>
            <person name="Pangilinan J."/>
            <person name="Park H.-J."/>
            <person name="Ramirez L."/>
            <person name="Alfaro M."/>
            <person name="Sun H."/>
            <person name="Tritt A."/>
            <person name="Yoshinaga Y."/>
            <person name="Zwiers L.-H."/>
            <person name="Turgeon B."/>
            <person name="Goodwin S."/>
            <person name="Spatafora J."/>
            <person name="Crous P."/>
            <person name="Grigoriev I."/>
        </authorList>
    </citation>
    <scope>NUCLEOTIDE SEQUENCE</scope>
    <source>
        <strain evidence="3">CBS 115976</strain>
    </source>
</reference>
<proteinExistence type="predicted"/>
<sequence length="515" mass="57924">MSQYDRYDESGRLEVVTLPIRPGSRPTSRTGRPLDTRVAIRHPSPARFSHPPKRIIVACDGTWLDSDNGMLNGELQIESNVTRLARAILPEGDRGVQQIVFYHKGIGSSGGPVDRVIMGAVGEGLNQNVREAYSFISNNYAPGDEIFLVGFSRGAFTARTVAGVMNTVGILTKRGLTYLPEIYKDVLHRRDPRYRAKLPDVPFPNKPSANSPRYREELYRRGLTVLDVPIKAVGVWDTVGALGIPRVGILQHLGVQGREAPEMAFYDTKLPNIVENAFQALALDEKRTSFGPAVWEKTEDNHTRLRQVWFPGVHSNIGGGYDDEELSTITFAWMIAQLSPFLDFDRDTIARQNAENDEYYRSHHRRPRPWSFGKIINSMSGIYSLGGGTLRTPGRYTAADPESGARGKRPLRQTHEYIHPSVRTRFALRGPGTEDNGEYDPESLMDAWSLVVEYPDGPDGPPEIYWRARFRDDGGPRELPESPLWEAERELLAMDPRMEDEVLRPPPTRPTKHGR</sequence>
<dbReference type="InterPro" id="IPR018712">
    <property type="entry name" value="Tle1-like_cat"/>
</dbReference>
<dbReference type="PANTHER" id="PTHR33840:SF1">
    <property type="entry name" value="TLE1 PHOSPHOLIPASE DOMAIN-CONTAINING PROTEIN"/>
    <property type="match status" value="1"/>
</dbReference>
<gene>
    <name evidence="3" type="ORF">BT63DRAFT_377602</name>
</gene>
<dbReference type="EMBL" id="MU004240">
    <property type="protein sequence ID" value="KAF2665387.1"/>
    <property type="molecule type" value="Genomic_DNA"/>
</dbReference>
<protein>
    <recommendedName>
        <fullName evidence="2">T6SS Phospholipase effector Tle1-like catalytic domain-containing protein</fullName>
    </recommendedName>
</protein>
<keyword evidence="4" id="KW-1185">Reference proteome</keyword>
<feature type="region of interest" description="Disordered" evidence="1">
    <location>
        <begin position="496"/>
        <end position="515"/>
    </location>
</feature>
<evidence type="ECO:0000313" key="3">
    <source>
        <dbReference type="EMBL" id="KAF2665387.1"/>
    </source>
</evidence>
<accession>A0A6A6U1S4</accession>
<dbReference type="Gene3D" id="3.40.50.1820">
    <property type="entry name" value="alpha/beta hydrolase"/>
    <property type="match status" value="1"/>
</dbReference>